<feature type="domain" description="NADPH-dependent FMN reductase-like" evidence="2">
    <location>
        <begin position="8"/>
        <end position="95"/>
    </location>
</feature>
<dbReference type="InterPro" id="IPR050712">
    <property type="entry name" value="NAD(P)H-dep_reductase"/>
</dbReference>
<dbReference type="SUPFAM" id="SSF52218">
    <property type="entry name" value="Flavoproteins"/>
    <property type="match status" value="1"/>
</dbReference>
<accession>A0A654LYJ3</accession>
<dbReference type="AlphaFoldDB" id="A0A654LYJ3"/>
<dbReference type="KEGG" id="taa:NMY3_01208"/>
<evidence type="ECO:0000313" key="4">
    <source>
        <dbReference type="Proteomes" id="UP000058925"/>
    </source>
</evidence>
<protein>
    <submittedName>
        <fullName evidence="3">NADPH azoreductase</fullName>
        <ecNumber evidence="3">1.7.1.6</ecNumber>
    </submittedName>
</protein>
<dbReference type="PANTHER" id="PTHR30543:SF21">
    <property type="entry name" value="NAD(P)H-DEPENDENT FMN REDUCTASE LOT6"/>
    <property type="match status" value="1"/>
</dbReference>
<gene>
    <name evidence="3" type="primary">azr_4</name>
    <name evidence="3" type="ORF">NMY3_01208</name>
</gene>
<dbReference type="InterPro" id="IPR005025">
    <property type="entry name" value="FMN_Rdtase-like_dom"/>
</dbReference>
<dbReference type="GO" id="GO:0005829">
    <property type="term" value="C:cytosol"/>
    <property type="evidence" value="ECO:0007669"/>
    <property type="project" value="TreeGrafter"/>
</dbReference>
<organism evidence="3 4">
    <name type="scientific">Candidatus Nitrosocosmicus oleophilus</name>
    <dbReference type="NCBI Taxonomy" id="1353260"/>
    <lineage>
        <taxon>Archaea</taxon>
        <taxon>Nitrososphaerota</taxon>
        <taxon>Nitrososphaeria</taxon>
        <taxon>Nitrososphaerales</taxon>
        <taxon>Nitrososphaeraceae</taxon>
        <taxon>Candidatus Nitrosocosmicus</taxon>
    </lineage>
</organism>
<keyword evidence="4" id="KW-1185">Reference proteome</keyword>
<dbReference type="EMBL" id="CP012850">
    <property type="protein sequence ID" value="ALI35413.1"/>
    <property type="molecule type" value="Genomic_DNA"/>
</dbReference>
<dbReference type="Pfam" id="PF03358">
    <property type="entry name" value="FMN_red"/>
    <property type="match status" value="1"/>
</dbReference>
<dbReference type="PANTHER" id="PTHR30543">
    <property type="entry name" value="CHROMATE REDUCTASE"/>
    <property type="match status" value="1"/>
</dbReference>
<keyword evidence="3" id="KW-0560">Oxidoreductase</keyword>
<dbReference type="EC" id="1.7.1.6" evidence="3"/>
<evidence type="ECO:0000256" key="1">
    <source>
        <dbReference type="ARBA" id="ARBA00038292"/>
    </source>
</evidence>
<dbReference type="Proteomes" id="UP000058925">
    <property type="component" value="Chromosome"/>
</dbReference>
<dbReference type="GO" id="GO:0010181">
    <property type="term" value="F:FMN binding"/>
    <property type="evidence" value="ECO:0007669"/>
    <property type="project" value="TreeGrafter"/>
</dbReference>
<name>A0A654LYJ3_9ARCH</name>
<comment type="similarity">
    <text evidence="1">Belongs to the SsuE family. Isf subfamily.</text>
</comment>
<dbReference type="InterPro" id="IPR029039">
    <property type="entry name" value="Flavoprotein-like_sf"/>
</dbReference>
<dbReference type="Gene3D" id="3.40.50.360">
    <property type="match status" value="1"/>
</dbReference>
<dbReference type="GO" id="GO:0050446">
    <property type="term" value="F:azobenzene reductase (NADP+) activity"/>
    <property type="evidence" value="ECO:0007669"/>
    <property type="project" value="UniProtKB-EC"/>
</dbReference>
<reference evidence="4" key="1">
    <citation type="submission" date="2015-10" db="EMBL/GenBank/DDBJ databases">
        <title>Niche specialization of a soil ammonia-oxidizing archaeon, Candidatus Nitrosocosmicus oleophilus.</title>
        <authorList>
            <person name="Jung M.-Y."/>
            <person name="Rhee S.-K."/>
        </authorList>
    </citation>
    <scope>NUCLEOTIDE SEQUENCE [LARGE SCALE GENOMIC DNA]</scope>
    <source>
        <strain evidence="4">MY3</strain>
    </source>
</reference>
<evidence type="ECO:0000313" key="3">
    <source>
        <dbReference type="EMBL" id="ALI35413.1"/>
    </source>
</evidence>
<sequence>MIVSDKIRILGFAGSLRKDSFNRALLRNAVSFIPDNSSLEIFELDGIPPFNQDAEKDMPEKVRDFKSKIRGADAILISTPEYNYSVPGVLKNAISYRYTRYSLNPATYG</sequence>
<proteinExistence type="inferred from homology"/>
<evidence type="ECO:0000259" key="2">
    <source>
        <dbReference type="Pfam" id="PF03358"/>
    </source>
</evidence>